<sequence length="38" mass="4243">MAYYDGALGKGFIPLIRKQFYGSGTSASSVCYYRGWVE</sequence>
<evidence type="ECO:0000313" key="1">
    <source>
        <dbReference type="EMBL" id="AEI40656.1"/>
    </source>
</evidence>
<reference evidence="2" key="1">
    <citation type="submission" date="2011-06" db="EMBL/GenBank/DDBJ databases">
        <title>Complete genome sequence of Paenibacillus mucilaginosus KNP414.</title>
        <authorList>
            <person name="Wang J."/>
            <person name="Hu S."/>
            <person name="Hu X."/>
            <person name="Zhang B."/>
            <person name="Dong D."/>
            <person name="Zhang S."/>
            <person name="Zhao K."/>
            <person name="Wu D."/>
        </authorList>
    </citation>
    <scope>NUCLEOTIDE SEQUENCE [LARGE SCALE GENOMIC DNA]</scope>
    <source>
        <strain evidence="2">KNP414</strain>
    </source>
</reference>
<gene>
    <name evidence="1" type="ordered locus">KNP414_02095</name>
</gene>
<protein>
    <submittedName>
        <fullName evidence="1">Uncharacterized protein</fullName>
    </submittedName>
</protein>
<dbReference type="AlphaFoldDB" id="F8FRU9"/>
<reference evidence="1 2" key="2">
    <citation type="journal article" date="2013" name="Genome Announc.">
        <title>Genome Sequence of Growth-Improving Paenibacillus mucilaginosus Strain KNP414.</title>
        <authorList>
            <person name="Lu J.J."/>
            <person name="Wang J.F."/>
            <person name="Hu X.F."/>
        </authorList>
    </citation>
    <scope>NUCLEOTIDE SEQUENCE [LARGE SCALE GENOMIC DNA]</scope>
    <source>
        <strain evidence="1 2">KNP414</strain>
    </source>
</reference>
<dbReference type="KEGG" id="pms:KNP414_02095"/>
<dbReference type="HOGENOM" id="CLU_3330960_0_0_9"/>
<evidence type="ECO:0000313" key="2">
    <source>
        <dbReference type="Proteomes" id="UP000006620"/>
    </source>
</evidence>
<accession>F8FRU9</accession>
<proteinExistence type="predicted"/>
<dbReference type="PATRIC" id="fig|1036673.3.peg.1878"/>
<dbReference type="EMBL" id="CP002869">
    <property type="protein sequence ID" value="AEI40656.1"/>
    <property type="molecule type" value="Genomic_DNA"/>
</dbReference>
<organism evidence="1 2">
    <name type="scientific">Paenibacillus mucilaginosus (strain KNP414)</name>
    <dbReference type="NCBI Taxonomy" id="1036673"/>
    <lineage>
        <taxon>Bacteria</taxon>
        <taxon>Bacillati</taxon>
        <taxon>Bacillota</taxon>
        <taxon>Bacilli</taxon>
        <taxon>Bacillales</taxon>
        <taxon>Paenibacillaceae</taxon>
        <taxon>Paenibacillus</taxon>
    </lineage>
</organism>
<name>F8FRU9_PAEMK</name>
<dbReference type="Proteomes" id="UP000006620">
    <property type="component" value="Chromosome"/>
</dbReference>